<evidence type="ECO:0000256" key="1">
    <source>
        <dbReference type="SAM" id="MobiDB-lite"/>
    </source>
</evidence>
<protein>
    <submittedName>
        <fullName evidence="2">Uncharacterized protein</fullName>
    </submittedName>
</protein>
<proteinExistence type="predicted"/>
<evidence type="ECO:0000313" key="3">
    <source>
        <dbReference type="Proteomes" id="UP000076842"/>
    </source>
</evidence>
<gene>
    <name evidence="2" type="ORF">CALCODRAFT_290202</name>
</gene>
<name>A0A165FSJ1_9BASI</name>
<accession>A0A165FSJ1</accession>
<keyword evidence="3" id="KW-1185">Reference proteome</keyword>
<dbReference type="EMBL" id="KV423967">
    <property type="protein sequence ID" value="KZT57149.1"/>
    <property type="molecule type" value="Genomic_DNA"/>
</dbReference>
<dbReference type="AlphaFoldDB" id="A0A165FSJ1"/>
<dbReference type="Proteomes" id="UP000076842">
    <property type="component" value="Unassembled WGS sequence"/>
</dbReference>
<feature type="region of interest" description="Disordered" evidence="1">
    <location>
        <begin position="1"/>
        <end position="24"/>
    </location>
</feature>
<evidence type="ECO:0000313" key="2">
    <source>
        <dbReference type="EMBL" id="KZT57149.1"/>
    </source>
</evidence>
<reference evidence="2 3" key="1">
    <citation type="journal article" date="2016" name="Mol. Biol. Evol.">
        <title>Comparative Genomics of Early-Diverging Mushroom-Forming Fungi Provides Insights into the Origins of Lignocellulose Decay Capabilities.</title>
        <authorList>
            <person name="Nagy L.G."/>
            <person name="Riley R."/>
            <person name="Tritt A."/>
            <person name="Adam C."/>
            <person name="Daum C."/>
            <person name="Floudas D."/>
            <person name="Sun H."/>
            <person name="Yadav J.S."/>
            <person name="Pangilinan J."/>
            <person name="Larsson K.H."/>
            <person name="Matsuura K."/>
            <person name="Barry K."/>
            <person name="Labutti K."/>
            <person name="Kuo R."/>
            <person name="Ohm R.A."/>
            <person name="Bhattacharya S.S."/>
            <person name="Shirouzu T."/>
            <person name="Yoshinaga Y."/>
            <person name="Martin F.M."/>
            <person name="Grigoriev I.V."/>
            <person name="Hibbett D.S."/>
        </authorList>
    </citation>
    <scope>NUCLEOTIDE SEQUENCE [LARGE SCALE GENOMIC DNA]</scope>
    <source>
        <strain evidence="2 3">HHB12733</strain>
    </source>
</reference>
<organism evidence="2 3">
    <name type="scientific">Calocera cornea HHB12733</name>
    <dbReference type="NCBI Taxonomy" id="1353952"/>
    <lineage>
        <taxon>Eukaryota</taxon>
        <taxon>Fungi</taxon>
        <taxon>Dikarya</taxon>
        <taxon>Basidiomycota</taxon>
        <taxon>Agaricomycotina</taxon>
        <taxon>Dacrymycetes</taxon>
        <taxon>Dacrymycetales</taxon>
        <taxon>Dacrymycetaceae</taxon>
        <taxon>Calocera</taxon>
    </lineage>
</organism>
<dbReference type="InParanoid" id="A0A165FSJ1"/>
<sequence>MGGCADKSTPPRGSRLWPDKEATAMRQVRGDAGAKMGSGTDGPIRSAHIRRSADWSRPDPVNCSRACAFSCAFPPFLLRIGRHLPQPQSQSCVSSPRLIASQHGEAFPGCNHLPHLTLPRACTGGNLGLLCVQIFHSAFCDCASPYLNRAIPISILLCSPHGFRTLVGLLYPLLLIGSWVHNWVHPSPAPHFRNSIRAQLSPSLLPNLTAHPSIPAIPTF</sequence>